<dbReference type="Proteomes" id="UP001169764">
    <property type="component" value="Unassembled WGS sequence"/>
</dbReference>
<evidence type="ECO:0000313" key="6">
    <source>
        <dbReference type="Proteomes" id="UP001169764"/>
    </source>
</evidence>
<dbReference type="Pfam" id="PF01037">
    <property type="entry name" value="AsnC_trans_reg"/>
    <property type="match status" value="1"/>
</dbReference>
<proteinExistence type="predicted"/>
<feature type="domain" description="HTH asnC-type" evidence="4">
    <location>
        <begin position="5"/>
        <end position="67"/>
    </location>
</feature>
<dbReference type="InterPro" id="IPR036388">
    <property type="entry name" value="WH-like_DNA-bd_sf"/>
</dbReference>
<reference evidence="5" key="1">
    <citation type="submission" date="2023-07" db="EMBL/GenBank/DDBJ databases">
        <authorList>
            <person name="Kim M."/>
        </authorList>
    </citation>
    <scope>NUCLEOTIDE SEQUENCE</scope>
    <source>
        <strain evidence="5">BIUV-7</strain>
    </source>
</reference>
<dbReference type="InterPro" id="IPR000485">
    <property type="entry name" value="AsnC-type_HTH_dom"/>
</dbReference>
<dbReference type="InterPro" id="IPR036390">
    <property type="entry name" value="WH_DNA-bd_sf"/>
</dbReference>
<dbReference type="InterPro" id="IPR019887">
    <property type="entry name" value="Tscrpt_reg_AsnC/Lrp_C"/>
</dbReference>
<gene>
    <name evidence="5" type="ORF">Q4F19_20535</name>
</gene>
<dbReference type="InterPro" id="IPR011008">
    <property type="entry name" value="Dimeric_a/b-barrel"/>
</dbReference>
<evidence type="ECO:0000259" key="4">
    <source>
        <dbReference type="PROSITE" id="PS50956"/>
    </source>
</evidence>
<sequence>MAAKLDTFDIHILQRLTQDARVSWRDLADGIGLSLTPTLRRVRRLESEGYILGYGARLDEKRLIGAIEALISITLDRQSDEALTAFESSVLAVEEVTDCFQMTGDFDYLLRVVVSDLEHFQLMVAKLSRIPMLSRINSSFVLKTVIRRAPLIS</sequence>
<dbReference type="PANTHER" id="PTHR30154">
    <property type="entry name" value="LEUCINE-RESPONSIVE REGULATORY PROTEIN"/>
    <property type="match status" value="1"/>
</dbReference>
<keyword evidence="3" id="KW-0804">Transcription</keyword>
<protein>
    <submittedName>
        <fullName evidence="5">Lrp/AsnC family transcriptional regulator</fullName>
    </submittedName>
</protein>
<dbReference type="InterPro" id="IPR019888">
    <property type="entry name" value="Tscrpt_reg_AsnC-like"/>
</dbReference>
<dbReference type="SUPFAM" id="SSF46785">
    <property type="entry name" value="Winged helix' DNA-binding domain"/>
    <property type="match status" value="1"/>
</dbReference>
<dbReference type="Gene3D" id="3.30.70.920">
    <property type="match status" value="1"/>
</dbReference>
<evidence type="ECO:0000256" key="1">
    <source>
        <dbReference type="ARBA" id="ARBA00023015"/>
    </source>
</evidence>
<dbReference type="Pfam" id="PF13412">
    <property type="entry name" value="HTH_24"/>
    <property type="match status" value="1"/>
</dbReference>
<dbReference type="PRINTS" id="PR00033">
    <property type="entry name" value="HTHASNC"/>
</dbReference>
<name>A0ABT8YEK5_9SPHN</name>
<evidence type="ECO:0000313" key="5">
    <source>
        <dbReference type="EMBL" id="MDO6416783.1"/>
    </source>
</evidence>
<dbReference type="Gene3D" id="1.10.10.10">
    <property type="entry name" value="Winged helix-like DNA-binding domain superfamily/Winged helix DNA-binding domain"/>
    <property type="match status" value="1"/>
</dbReference>
<dbReference type="PROSITE" id="PS50956">
    <property type="entry name" value="HTH_ASNC_2"/>
    <property type="match status" value="1"/>
</dbReference>
<comment type="caution">
    <text evidence="5">The sequence shown here is derived from an EMBL/GenBank/DDBJ whole genome shotgun (WGS) entry which is preliminary data.</text>
</comment>
<dbReference type="RefSeq" id="WP_303546617.1">
    <property type="nucleotide sequence ID" value="NZ_JAUOTP010000012.1"/>
</dbReference>
<dbReference type="InterPro" id="IPR019885">
    <property type="entry name" value="Tscrpt_reg_HTH_AsnC-type_CS"/>
</dbReference>
<dbReference type="PANTHER" id="PTHR30154:SF34">
    <property type="entry name" value="TRANSCRIPTIONAL REGULATOR AZLB"/>
    <property type="match status" value="1"/>
</dbReference>
<keyword evidence="1" id="KW-0805">Transcription regulation</keyword>
<keyword evidence="6" id="KW-1185">Reference proteome</keyword>
<organism evidence="5 6">
    <name type="scientific">Sphingomonas natans</name>
    <dbReference type="NCBI Taxonomy" id="3063330"/>
    <lineage>
        <taxon>Bacteria</taxon>
        <taxon>Pseudomonadati</taxon>
        <taxon>Pseudomonadota</taxon>
        <taxon>Alphaproteobacteria</taxon>
        <taxon>Sphingomonadales</taxon>
        <taxon>Sphingomonadaceae</taxon>
        <taxon>Sphingomonas</taxon>
    </lineage>
</organism>
<dbReference type="SMART" id="SM00344">
    <property type="entry name" value="HTH_ASNC"/>
    <property type="match status" value="1"/>
</dbReference>
<accession>A0ABT8YEK5</accession>
<dbReference type="EMBL" id="JAUOTP010000012">
    <property type="protein sequence ID" value="MDO6416783.1"/>
    <property type="molecule type" value="Genomic_DNA"/>
</dbReference>
<dbReference type="PROSITE" id="PS00519">
    <property type="entry name" value="HTH_ASNC_1"/>
    <property type="match status" value="1"/>
</dbReference>
<dbReference type="SUPFAM" id="SSF54909">
    <property type="entry name" value="Dimeric alpha+beta barrel"/>
    <property type="match status" value="1"/>
</dbReference>
<keyword evidence="2" id="KW-0238">DNA-binding</keyword>
<evidence type="ECO:0000256" key="2">
    <source>
        <dbReference type="ARBA" id="ARBA00023125"/>
    </source>
</evidence>
<evidence type="ECO:0000256" key="3">
    <source>
        <dbReference type="ARBA" id="ARBA00023163"/>
    </source>
</evidence>